<dbReference type="PANTHER" id="PTHR37291:SF1">
    <property type="entry name" value="TYPE IV METHYL-DIRECTED RESTRICTION ENZYME ECOKMCRB SUBUNIT"/>
    <property type="match status" value="1"/>
</dbReference>
<feature type="domain" description="ATPase dynein-related AAA" evidence="1">
    <location>
        <begin position="403"/>
        <end position="590"/>
    </location>
</feature>
<dbReference type="InterPro" id="IPR027417">
    <property type="entry name" value="P-loop_NTPase"/>
</dbReference>
<dbReference type="RefSeq" id="WP_184159667.1">
    <property type="nucleotide sequence ID" value="NZ_JACHLC010000001.1"/>
</dbReference>
<dbReference type="GO" id="GO:0005524">
    <property type="term" value="F:ATP binding"/>
    <property type="evidence" value="ECO:0007669"/>
    <property type="project" value="InterPro"/>
</dbReference>
<protein>
    <recommendedName>
        <fullName evidence="1">ATPase dynein-related AAA domain-containing protein</fullName>
    </recommendedName>
</protein>
<proteinExistence type="predicted"/>
<evidence type="ECO:0000313" key="3">
    <source>
        <dbReference type="Proteomes" id="UP000589738"/>
    </source>
</evidence>
<sequence length="706" mass="81537">MKRKYWVLSPNVMNGADETEWKNAINNLKRAFIGYDDQHRFGQMFKNDIRIGDVILIAQGQNSNKKFFLCGFVDSEAKYEHLDGTPETVQNRKLKFTIPKERLDKLGLDFNDSTWGESKQPATLYHLKPNEVQADKKIVNLLAAELEKQIIKQLMENIKLSAERQAQIKTLWNKFKSETKEEDRKFSNDEVEKRIAEWQLYKDKILNDTLSLDDYTNTLSSSTATMPGGYLCNFLERATRIVLGSSKPGTAFNFEVKLNDDNITYHIKSTNQSNASRQEAENYFNENIKDLLKNIVSQTDPLEKIQLVENANYSAKQILMKLAVLDNLSDFLYIYSTQWLEELYNEFIDGDAESIFTKNHQVCIIAKKLLEVNEQDKNELVLLSRFLWRFVNSKAIADINNPNVIMYGPPGTGKTFSAKNSLDFVCQGDTSRYEVLQFHPSFTYEDFIEGIKPKGVSKDGNIRFELVNGVFKNFCIKAKKQPKKDFYFVVDEINRANLSTVFGETLSLLEKDYRDDGSGRNLRKTQYSALIEQLIKDNPTVAEYKDLAYDYNAINGDVKFGVPKNVFFIGMMNDVDKSIDAFDLALRRRFKWIGKDCDYEVIEEETRFKGKDEFHNIGQYVKACEKLNNYISNDLGLGKSYEFGHSFFMKIGDIAKRKEITANNVETLFNLFLRPTLKEYLRAVFAESELDSKLDEALNKFKETIK</sequence>
<dbReference type="EMBL" id="JACHLC010000001">
    <property type="protein sequence ID" value="MBB6370017.1"/>
    <property type="molecule type" value="Genomic_DNA"/>
</dbReference>
<accession>A0A841N0S5</accession>
<evidence type="ECO:0000259" key="1">
    <source>
        <dbReference type="Pfam" id="PF07728"/>
    </source>
</evidence>
<organism evidence="2 3">
    <name type="scientific">Chryseobacterium shigense</name>
    <dbReference type="NCBI Taxonomy" id="297244"/>
    <lineage>
        <taxon>Bacteria</taxon>
        <taxon>Pseudomonadati</taxon>
        <taxon>Bacteroidota</taxon>
        <taxon>Flavobacteriia</taxon>
        <taxon>Flavobacteriales</taxon>
        <taxon>Weeksellaceae</taxon>
        <taxon>Chryseobacterium group</taxon>
        <taxon>Chryseobacterium</taxon>
    </lineage>
</organism>
<evidence type="ECO:0000313" key="2">
    <source>
        <dbReference type="EMBL" id="MBB6370017.1"/>
    </source>
</evidence>
<dbReference type="InterPro" id="IPR011704">
    <property type="entry name" value="ATPase_dyneun-rel_AAA"/>
</dbReference>
<keyword evidence="3" id="KW-1185">Reference proteome</keyword>
<dbReference type="AlphaFoldDB" id="A0A841N0S5"/>
<reference evidence="2 3" key="1">
    <citation type="submission" date="2020-08" db="EMBL/GenBank/DDBJ databases">
        <title>Functional genomics of gut bacteria from endangered species of beetles.</title>
        <authorList>
            <person name="Carlos-Shanley C."/>
        </authorList>
    </citation>
    <scope>NUCLEOTIDE SEQUENCE [LARGE SCALE GENOMIC DNA]</scope>
    <source>
        <strain evidence="2 3">S00136</strain>
    </source>
</reference>
<dbReference type="PANTHER" id="PTHR37291">
    <property type="entry name" value="5-METHYLCYTOSINE-SPECIFIC RESTRICTION ENZYME B"/>
    <property type="match status" value="1"/>
</dbReference>
<dbReference type="Gene3D" id="3.40.50.300">
    <property type="entry name" value="P-loop containing nucleotide triphosphate hydrolases"/>
    <property type="match status" value="1"/>
</dbReference>
<dbReference type="SUPFAM" id="SSF52540">
    <property type="entry name" value="P-loop containing nucleoside triphosphate hydrolases"/>
    <property type="match status" value="1"/>
</dbReference>
<name>A0A841N0S5_9FLAO</name>
<comment type="caution">
    <text evidence="2">The sequence shown here is derived from an EMBL/GenBank/DDBJ whole genome shotgun (WGS) entry which is preliminary data.</text>
</comment>
<dbReference type="Proteomes" id="UP000589738">
    <property type="component" value="Unassembled WGS sequence"/>
</dbReference>
<dbReference type="Pfam" id="PF07728">
    <property type="entry name" value="AAA_5"/>
    <property type="match status" value="1"/>
</dbReference>
<gene>
    <name evidence="2" type="ORF">HNP36_001070</name>
</gene>
<dbReference type="InterPro" id="IPR052934">
    <property type="entry name" value="Methyl-DNA_Rec/Restrict_Enz"/>
</dbReference>
<dbReference type="GO" id="GO:0016887">
    <property type="term" value="F:ATP hydrolysis activity"/>
    <property type="evidence" value="ECO:0007669"/>
    <property type="project" value="InterPro"/>
</dbReference>